<accession>A0A7Y6B5I9</accession>
<dbReference type="AlphaFoldDB" id="A0A7Y6B5I9"/>
<organism evidence="2 3">
    <name type="scientific">Sphingomonas zeae</name>
    <dbReference type="NCBI Taxonomy" id="1646122"/>
    <lineage>
        <taxon>Bacteria</taxon>
        <taxon>Pseudomonadati</taxon>
        <taxon>Pseudomonadota</taxon>
        <taxon>Alphaproteobacteria</taxon>
        <taxon>Sphingomonadales</taxon>
        <taxon>Sphingomonadaceae</taxon>
        <taxon>Sphingomonas</taxon>
    </lineage>
</organism>
<reference evidence="2 3" key="1">
    <citation type="submission" date="2020-05" db="EMBL/GenBank/DDBJ databases">
        <title>Genome Sequencing of Type Strains.</title>
        <authorList>
            <person name="Lemaire J.F."/>
            <person name="Inderbitzin P."/>
            <person name="Gregorio O.A."/>
            <person name="Collins S.B."/>
            <person name="Wespe N."/>
            <person name="Knight-Connoni V."/>
        </authorList>
    </citation>
    <scope>NUCLEOTIDE SEQUENCE [LARGE SCALE GENOMIC DNA]</scope>
    <source>
        <strain evidence="2 3">DSM 100049</strain>
    </source>
</reference>
<keyword evidence="1" id="KW-1133">Transmembrane helix</keyword>
<keyword evidence="3" id="KW-1185">Reference proteome</keyword>
<protein>
    <submittedName>
        <fullName evidence="2">Uncharacterized protein</fullName>
    </submittedName>
</protein>
<evidence type="ECO:0000313" key="2">
    <source>
        <dbReference type="EMBL" id="NUU47801.1"/>
    </source>
</evidence>
<feature type="transmembrane region" description="Helical" evidence="1">
    <location>
        <begin position="60"/>
        <end position="86"/>
    </location>
</feature>
<evidence type="ECO:0000313" key="3">
    <source>
        <dbReference type="Proteomes" id="UP000536441"/>
    </source>
</evidence>
<gene>
    <name evidence="2" type="ORF">HP438_12560</name>
</gene>
<dbReference type="Proteomes" id="UP000536441">
    <property type="component" value="Unassembled WGS sequence"/>
</dbReference>
<keyword evidence="1" id="KW-0812">Transmembrane</keyword>
<comment type="caution">
    <text evidence="2">The sequence shown here is derived from an EMBL/GenBank/DDBJ whole genome shotgun (WGS) entry which is preliminary data.</text>
</comment>
<feature type="transmembrane region" description="Helical" evidence="1">
    <location>
        <begin position="109"/>
        <end position="134"/>
    </location>
</feature>
<proteinExistence type="predicted"/>
<name>A0A7Y6B5I9_9SPHN</name>
<evidence type="ECO:0000256" key="1">
    <source>
        <dbReference type="SAM" id="Phobius"/>
    </source>
</evidence>
<keyword evidence="1" id="KW-0472">Membrane</keyword>
<feature type="transmembrane region" description="Helical" evidence="1">
    <location>
        <begin position="171"/>
        <end position="189"/>
    </location>
</feature>
<sequence>MTLASTSMGDDRRDWSLAMQAEYEVAAADGQALSFASGCLVAAWRELLASPQGRFTLTNYAAALGIMLPMAALQIGCAVFGLPYLYPGEHGLPGAMLVGGSHETLLRSIYLGAVPTLALIQLITGIGHVRLAWLLVERDWPGAIRWALWTLAGATALVIFMSVLFLDAQQALLQAAIVGLEVAAIAIGITRHAEIAAVRNPTG</sequence>
<dbReference type="EMBL" id="JABMCH010000065">
    <property type="protein sequence ID" value="NUU47801.1"/>
    <property type="molecule type" value="Genomic_DNA"/>
</dbReference>
<feature type="transmembrane region" description="Helical" evidence="1">
    <location>
        <begin position="146"/>
        <end position="165"/>
    </location>
</feature>